<evidence type="ECO:0000313" key="2">
    <source>
        <dbReference type="EMBL" id="WPU48697.1"/>
    </source>
</evidence>
<dbReference type="Proteomes" id="UP001322512">
    <property type="component" value="Chromosome"/>
</dbReference>
<gene>
    <name evidence="2" type="ORF">SR933_07345</name>
</gene>
<dbReference type="EMBL" id="CP139472">
    <property type="protein sequence ID" value="WPU48697.1"/>
    <property type="molecule type" value="Genomic_DNA"/>
</dbReference>
<keyword evidence="3" id="KW-1185">Reference proteome</keyword>
<evidence type="ECO:0000256" key="1">
    <source>
        <dbReference type="SAM" id="MobiDB-lite"/>
    </source>
</evidence>
<protein>
    <submittedName>
        <fullName evidence="2">Uncharacterized protein</fullName>
    </submittedName>
</protein>
<proteinExistence type="predicted"/>
<dbReference type="RefSeq" id="WP_041602042.1">
    <property type="nucleotide sequence ID" value="NC_014532.2"/>
</dbReference>
<feature type="region of interest" description="Disordered" evidence="1">
    <location>
        <begin position="1"/>
        <end position="27"/>
    </location>
</feature>
<evidence type="ECO:0000313" key="3">
    <source>
        <dbReference type="Proteomes" id="UP001322512"/>
    </source>
</evidence>
<accession>A0ABZ0TDP2</accession>
<organism evidence="2 3">
    <name type="scientific">Halomonas elongata (strain ATCC 33173 / DSM 2581 / NBRC 15536 / NCIMB 2198 / 1H9)</name>
    <dbReference type="NCBI Taxonomy" id="768066"/>
    <lineage>
        <taxon>Bacteria</taxon>
        <taxon>Pseudomonadati</taxon>
        <taxon>Pseudomonadota</taxon>
        <taxon>Gammaproteobacteria</taxon>
        <taxon>Oceanospirillales</taxon>
        <taxon>Halomonadaceae</taxon>
        <taxon>Halomonas</taxon>
    </lineage>
</organism>
<sequence length="67" mass="7515">MLSRESLGRVLERMSPESQSAARRESAARGMSVEDVVLEKCLADVEGQLYALRRRRPELRVVEGGRA</sequence>
<reference evidence="2 3" key="1">
    <citation type="submission" date="2023-11" db="EMBL/GenBank/DDBJ databases">
        <title>MicrobeMod: A computational toolkit for identifying prokaryotic methylation and restriction-modification with nanopore sequencing.</title>
        <authorList>
            <person name="Crits-Christoph A."/>
            <person name="Kang S.C."/>
            <person name="Lee H."/>
            <person name="Ostrov N."/>
        </authorList>
    </citation>
    <scope>NUCLEOTIDE SEQUENCE [LARGE SCALE GENOMIC DNA]</scope>
    <source>
        <strain evidence="2 3">ATCC 33173</strain>
    </source>
</reference>
<dbReference type="GeneID" id="91009986"/>
<feature type="compositionally biased region" description="Basic and acidic residues" evidence="1">
    <location>
        <begin position="1"/>
        <end position="15"/>
    </location>
</feature>
<name>A0ABZ0TDP2_HALED</name>